<dbReference type="InterPro" id="IPR013761">
    <property type="entry name" value="SAM/pointed_sf"/>
</dbReference>
<dbReference type="EMBL" id="JAHQIW010007470">
    <property type="protein sequence ID" value="KAJ1374580.1"/>
    <property type="molecule type" value="Genomic_DNA"/>
</dbReference>
<keyword evidence="2" id="KW-1185">Reference proteome</keyword>
<evidence type="ECO:0000313" key="2">
    <source>
        <dbReference type="Proteomes" id="UP001196413"/>
    </source>
</evidence>
<proteinExistence type="predicted"/>
<organism evidence="1 2">
    <name type="scientific">Parelaphostrongylus tenuis</name>
    <name type="common">Meningeal worm</name>
    <dbReference type="NCBI Taxonomy" id="148309"/>
    <lineage>
        <taxon>Eukaryota</taxon>
        <taxon>Metazoa</taxon>
        <taxon>Ecdysozoa</taxon>
        <taxon>Nematoda</taxon>
        <taxon>Chromadorea</taxon>
        <taxon>Rhabditida</taxon>
        <taxon>Rhabditina</taxon>
        <taxon>Rhabditomorpha</taxon>
        <taxon>Strongyloidea</taxon>
        <taxon>Metastrongylidae</taxon>
        <taxon>Parelaphostrongylus</taxon>
    </lineage>
</organism>
<sequence length="298" mass="32968">MLPDLDKSTLADLGVTAVGDQLAILRKAKDASFDMSAADSTGKLRVHIAGPADGAETLSNGSAARGEPRKGLVVRGTTGVRQGGRSVSPVDKRSPAVIRMRQEREKATMDDPVIRRLGVHGLHSDRARVISGRVQKRGVQTLENLRLPQPDDDVAICVRIPANSEVEERVFKKPKSHVSSSIVNRISRNHRGGFPRLSVKLRSTTTDNRPIIRPAKIRRKPIHSRLAKVVSGGRLSGSPRFATKPLMSSDYLVEDDLSAEDEEFMDDEMIWEEEGDDEYDTVEYVEDVRPSVYNRLSR</sequence>
<reference evidence="1" key="1">
    <citation type="submission" date="2021-06" db="EMBL/GenBank/DDBJ databases">
        <title>Parelaphostrongylus tenuis whole genome reference sequence.</title>
        <authorList>
            <person name="Garwood T.J."/>
            <person name="Larsen P.A."/>
            <person name="Fountain-Jones N.M."/>
            <person name="Garbe J.R."/>
            <person name="Macchietto M.G."/>
            <person name="Kania S.A."/>
            <person name="Gerhold R.W."/>
            <person name="Richards J.E."/>
            <person name="Wolf T.M."/>
        </authorList>
    </citation>
    <scope>NUCLEOTIDE SEQUENCE</scope>
    <source>
        <strain evidence="1">MNPRO001-30</strain>
        <tissue evidence="1">Meninges</tissue>
    </source>
</reference>
<gene>
    <name evidence="1" type="ORF">KIN20_037291</name>
</gene>
<evidence type="ECO:0008006" key="3">
    <source>
        <dbReference type="Google" id="ProtNLM"/>
    </source>
</evidence>
<comment type="caution">
    <text evidence="1">The sequence shown here is derived from an EMBL/GenBank/DDBJ whole genome shotgun (WGS) entry which is preliminary data.</text>
</comment>
<name>A0AAD5REE6_PARTN</name>
<dbReference type="AlphaFoldDB" id="A0AAD5REE6"/>
<accession>A0AAD5REE6</accession>
<dbReference type="Proteomes" id="UP001196413">
    <property type="component" value="Unassembled WGS sequence"/>
</dbReference>
<protein>
    <recommendedName>
        <fullName evidence="3">SAM domain-containing protein</fullName>
    </recommendedName>
</protein>
<evidence type="ECO:0000313" key="1">
    <source>
        <dbReference type="EMBL" id="KAJ1374580.1"/>
    </source>
</evidence>
<dbReference type="Gene3D" id="1.10.150.50">
    <property type="entry name" value="Transcription Factor, Ets-1"/>
    <property type="match status" value="1"/>
</dbReference>